<evidence type="ECO:0000313" key="3">
    <source>
        <dbReference type="Proteomes" id="UP001054837"/>
    </source>
</evidence>
<organism evidence="2 3">
    <name type="scientific">Caerostris darwini</name>
    <dbReference type="NCBI Taxonomy" id="1538125"/>
    <lineage>
        <taxon>Eukaryota</taxon>
        <taxon>Metazoa</taxon>
        <taxon>Ecdysozoa</taxon>
        <taxon>Arthropoda</taxon>
        <taxon>Chelicerata</taxon>
        <taxon>Arachnida</taxon>
        <taxon>Araneae</taxon>
        <taxon>Araneomorphae</taxon>
        <taxon>Entelegynae</taxon>
        <taxon>Araneoidea</taxon>
        <taxon>Araneidae</taxon>
        <taxon>Caerostris</taxon>
    </lineage>
</organism>
<evidence type="ECO:0000313" key="2">
    <source>
        <dbReference type="EMBL" id="GIY64630.1"/>
    </source>
</evidence>
<protein>
    <submittedName>
        <fullName evidence="2">Probable assembly chaperone of rpl4</fullName>
    </submittedName>
</protein>
<feature type="compositionally biased region" description="Acidic residues" evidence="1">
    <location>
        <begin position="355"/>
        <end position="365"/>
    </location>
</feature>
<dbReference type="Pfam" id="PF14559">
    <property type="entry name" value="TPR_19"/>
    <property type="match status" value="1"/>
</dbReference>
<accession>A0AAV4V342</accession>
<gene>
    <name evidence="2" type="primary">SPBC16D10.01c</name>
    <name evidence="2" type="ORF">CDAR_90581</name>
</gene>
<dbReference type="Proteomes" id="UP001054837">
    <property type="component" value="Unassembled WGS sequence"/>
</dbReference>
<keyword evidence="3" id="KW-1185">Reference proteome</keyword>
<dbReference type="PANTHER" id="PTHR28654">
    <property type="entry name" value="AXIN INTERACTOR, DORSALIZATION-ASSOCIATED PROTEIN"/>
    <property type="match status" value="1"/>
</dbReference>
<dbReference type="EMBL" id="BPLQ01012348">
    <property type="protein sequence ID" value="GIY64630.1"/>
    <property type="molecule type" value="Genomic_DNA"/>
</dbReference>
<evidence type="ECO:0000256" key="1">
    <source>
        <dbReference type="SAM" id="MobiDB-lite"/>
    </source>
</evidence>
<name>A0AAV4V342_9ARAC</name>
<dbReference type="PANTHER" id="PTHR28654:SF1">
    <property type="entry name" value="AXIN INTERACTOR, DORSALIZATION-ASSOCIATED PROTEIN"/>
    <property type="match status" value="1"/>
</dbReference>
<feature type="region of interest" description="Disordered" evidence="1">
    <location>
        <begin position="1"/>
        <end position="26"/>
    </location>
</feature>
<sequence>MGKSKKKQKQRTSNEGSSGIFDAKPAPNLDTLIEEAEAAIDSFSYEEAIPKLKDVLKFEQNHTKAAEMLSGIYIELCNYDEAQDLLKHCISVSPDIGFSKYFSMGQLTDGEESLSFYNKGIQVLQKELENAENINPSEDQGRKTLVRSLSEAYCSVAEIYMTDCCFAENSEENCFSAIENSIQSDPSNPEAYHCLANFHLVKEQFDEAKEAVKKSLALWLPHHESLRDGETEDASKDIENLIPSYESRIQLSKLLIELEMYDEATNVLNGLIEEDDEVIEVWYLLGWMNYCQGDEYKLNAHFYLKKAKEVSDKLGMDDLDYISHIHELLEEIEAKFPQVLEEEEEEEGWKTDIASDTEEEEEMDV</sequence>
<dbReference type="GO" id="GO:0035091">
    <property type="term" value="F:phosphatidylinositol binding"/>
    <property type="evidence" value="ECO:0007669"/>
    <property type="project" value="TreeGrafter"/>
</dbReference>
<dbReference type="GO" id="GO:0048264">
    <property type="term" value="P:determination of ventral identity"/>
    <property type="evidence" value="ECO:0007669"/>
    <property type="project" value="TreeGrafter"/>
</dbReference>
<proteinExistence type="predicted"/>
<dbReference type="Gene3D" id="1.25.40.10">
    <property type="entry name" value="Tetratricopeptide repeat domain"/>
    <property type="match status" value="2"/>
</dbReference>
<dbReference type="GO" id="GO:0016020">
    <property type="term" value="C:membrane"/>
    <property type="evidence" value="ECO:0007669"/>
    <property type="project" value="TreeGrafter"/>
</dbReference>
<feature type="region of interest" description="Disordered" evidence="1">
    <location>
        <begin position="340"/>
        <end position="365"/>
    </location>
</feature>
<feature type="compositionally biased region" description="Basic residues" evidence="1">
    <location>
        <begin position="1"/>
        <end position="10"/>
    </location>
</feature>
<dbReference type="AlphaFoldDB" id="A0AAV4V342"/>
<dbReference type="CDD" id="cd24142">
    <property type="entry name" value="ACL4-like"/>
    <property type="match status" value="1"/>
</dbReference>
<dbReference type="InterPro" id="IPR011990">
    <property type="entry name" value="TPR-like_helical_dom_sf"/>
</dbReference>
<dbReference type="SUPFAM" id="SSF48452">
    <property type="entry name" value="TPR-like"/>
    <property type="match status" value="1"/>
</dbReference>
<reference evidence="2 3" key="1">
    <citation type="submission" date="2021-06" db="EMBL/GenBank/DDBJ databases">
        <title>Caerostris darwini draft genome.</title>
        <authorList>
            <person name="Kono N."/>
            <person name="Arakawa K."/>
        </authorList>
    </citation>
    <scope>NUCLEOTIDE SEQUENCE [LARGE SCALE GENOMIC DNA]</scope>
</reference>
<comment type="caution">
    <text evidence="2">The sequence shown here is derived from an EMBL/GenBank/DDBJ whole genome shotgun (WGS) entry which is preliminary data.</text>
</comment>